<dbReference type="SFLD" id="SFLDG00358">
    <property type="entry name" value="Main_(cytGST)"/>
    <property type="match status" value="1"/>
</dbReference>
<dbReference type="RefSeq" id="WP_079538404.1">
    <property type="nucleotide sequence ID" value="NZ_LT670844.1"/>
</dbReference>
<dbReference type="InterPro" id="IPR036249">
    <property type="entry name" value="Thioredoxin-like_sf"/>
</dbReference>
<dbReference type="PROSITE" id="PS50405">
    <property type="entry name" value="GST_CTER"/>
    <property type="match status" value="1"/>
</dbReference>
<dbReference type="InterPro" id="IPR036282">
    <property type="entry name" value="Glutathione-S-Trfase_C_sf"/>
</dbReference>
<dbReference type="GO" id="GO:0016740">
    <property type="term" value="F:transferase activity"/>
    <property type="evidence" value="ECO:0007669"/>
    <property type="project" value="UniProtKB-KW"/>
</dbReference>
<feature type="domain" description="GST C-terminal" evidence="2">
    <location>
        <begin position="87"/>
        <end position="214"/>
    </location>
</feature>
<evidence type="ECO:0000313" key="3">
    <source>
        <dbReference type="EMBL" id="SHK13301.1"/>
    </source>
</evidence>
<sequence length="214" mass="24581">MPTYRLHYFPESGNSYKLALMLTLCGHSFEPVWTDFAGGATRTKEWRQTVNEMGEIPVLEEDGVRLTQTAPILLKLAEQYGRFGGETPAENFEVLRWLFWDNHKLTGYMATYRYHRTFTPSPDQQVLAYFRKRLDDFLGILEQHLRRSAFAIGDRPTVADISMIAYLHYPSDETGYDLAATHPAVSAWLRRVAGLPGWRSAYDLLPGKRLTHHA</sequence>
<dbReference type="Gene3D" id="3.40.30.10">
    <property type="entry name" value="Glutaredoxin"/>
    <property type="match status" value="1"/>
</dbReference>
<dbReference type="PANTHER" id="PTHR44051:SF2">
    <property type="entry name" value="HYPOTHETICAL GLUTATHIONE S-TRANSFERASE LIKE PROTEIN"/>
    <property type="match status" value="1"/>
</dbReference>
<accession>A0A1M6PZG8</accession>
<keyword evidence="3" id="KW-0808">Transferase</keyword>
<evidence type="ECO:0000259" key="1">
    <source>
        <dbReference type="PROSITE" id="PS50404"/>
    </source>
</evidence>
<dbReference type="Pfam" id="PF13417">
    <property type="entry name" value="GST_N_3"/>
    <property type="match status" value="1"/>
</dbReference>
<dbReference type="OrthoDB" id="9810080at2"/>
<organism evidence="3 4">
    <name type="scientific">Bradyrhizobium lablabi</name>
    <dbReference type="NCBI Taxonomy" id="722472"/>
    <lineage>
        <taxon>Bacteria</taxon>
        <taxon>Pseudomonadati</taxon>
        <taxon>Pseudomonadota</taxon>
        <taxon>Alphaproteobacteria</taxon>
        <taxon>Hyphomicrobiales</taxon>
        <taxon>Nitrobacteraceae</taxon>
        <taxon>Bradyrhizobium</taxon>
    </lineage>
</organism>
<evidence type="ECO:0000313" key="4">
    <source>
        <dbReference type="Proteomes" id="UP000189935"/>
    </source>
</evidence>
<evidence type="ECO:0000259" key="2">
    <source>
        <dbReference type="PROSITE" id="PS50405"/>
    </source>
</evidence>
<dbReference type="Proteomes" id="UP000189935">
    <property type="component" value="Chromosome I"/>
</dbReference>
<gene>
    <name evidence="3" type="ORF">SAMN05444159_2507</name>
</gene>
<dbReference type="InterPro" id="IPR004045">
    <property type="entry name" value="Glutathione_S-Trfase_N"/>
</dbReference>
<reference evidence="3 4" key="1">
    <citation type="submission" date="2016-11" db="EMBL/GenBank/DDBJ databases">
        <authorList>
            <person name="Jaros S."/>
            <person name="Januszkiewicz K."/>
            <person name="Wedrychowicz H."/>
        </authorList>
    </citation>
    <scope>NUCLEOTIDE SEQUENCE [LARGE SCALE GENOMIC DNA]</scope>
    <source>
        <strain evidence="3 4">GAS499</strain>
    </source>
</reference>
<dbReference type="SFLD" id="SFLDS00019">
    <property type="entry name" value="Glutathione_Transferase_(cytos"/>
    <property type="match status" value="1"/>
</dbReference>
<dbReference type="SUPFAM" id="SSF52833">
    <property type="entry name" value="Thioredoxin-like"/>
    <property type="match status" value="1"/>
</dbReference>
<dbReference type="AlphaFoldDB" id="A0A1M6PZG8"/>
<name>A0A1M6PZG8_9BRAD</name>
<dbReference type="InterPro" id="IPR040079">
    <property type="entry name" value="Glutathione_S-Trfase"/>
</dbReference>
<feature type="domain" description="GST N-terminal" evidence="1">
    <location>
        <begin position="2"/>
        <end position="84"/>
    </location>
</feature>
<dbReference type="Gene3D" id="1.20.1050.10">
    <property type="match status" value="1"/>
</dbReference>
<proteinExistence type="predicted"/>
<dbReference type="SUPFAM" id="SSF47616">
    <property type="entry name" value="GST C-terminal domain-like"/>
    <property type="match status" value="1"/>
</dbReference>
<dbReference type="InterPro" id="IPR010987">
    <property type="entry name" value="Glutathione-S-Trfase_C-like"/>
</dbReference>
<dbReference type="EMBL" id="LT670844">
    <property type="protein sequence ID" value="SHK13301.1"/>
    <property type="molecule type" value="Genomic_DNA"/>
</dbReference>
<protein>
    <submittedName>
        <fullName evidence="3">Glutathione S-transferase</fullName>
    </submittedName>
</protein>
<dbReference type="PROSITE" id="PS50404">
    <property type="entry name" value="GST_NTER"/>
    <property type="match status" value="1"/>
</dbReference>
<dbReference type="PANTHER" id="PTHR44051">
    <property type="entry name" value="GLUTATHIONE S-TRANSFERASE-RELATED"/>
    <property type="match status" value="1"/>
</dbReference>
<dbReference type="Pfam" id="PF13410">
    <property type="entry name" value="GST_C_2"/>
    <property type="match status" value="1"/>
</dbReference>